<reference evidence="1" key="2">
    <citation type="submission" date="2015-06" db="UniProtKB">
        <authorList>
            <consortium name="EnsemblPlants"/>
        </authorList>
    </citation>
    <scope>IDENTIFICATION</scope>
    <source>
        <strain evidence="1">cv. Heinz 1706</strain>
    </source>
</reference>
<reference evidence="1" key="1">
    <citation type="journal article" date="2012" name="Nature">
        <title>The tomato genome sequence provides insights into fleshy fruit evolution.</title>
        <authorList>
            <consortium name="Tomato Genome Consortium"/>
        </authorList>
    </citation>
    <scope>NUCLEOTIDE SEQUENCE [LARGE SCALE GENOMIC DNA]</scope>
    <source>
        <strain evidence="1">cv. Heinz 1706</strain>
    </source>
</reference>
<dbReference type="HOGENOM" id="CLU_1017084_0_0_1"/>
<dbReference type="InParanoid" id="K4CD50"/>
<accession>K4CD50</accession>
<dbReference type="Proteomes" id="UP000004994">
    <property type="component" value="Chromosome 7"/>
</dbReference>
<dbReference type="EnsemblPlants" id="Solyc07g023980.1.1">
    <property type="protein sequence ID" value="Solyc07g023980.1.1"/>
    <property type="gene ID" value="Solyc07g023980.1"/>
</dbReference>
<protein>
    <submittedName>
        <fullName evidence="1">Uncharacterized protein</fullName>
    </submittedName>
</protein>
<proteinExistence type="predicted"/>
<dbReference type="PaxDb" id="4081-Solyc07g023980.1.1"/>
<evidence type="ECO:0000313" key="1">
    <source>
        <dbReference type="EnsemblPlants" id="Solyc07g023980.1.1"/>
    </source>
</evidence>
<organism evidence="1">
    <name type="scientific">Solanum lycopersicum</name>
    <name type="common">Tomato</name>
    <name type="synonym">Lycopersicon esculentum</name>
    <dbReference type="NCBI Taxonomy" id="4081"/>
    <lineage>
        <taxon>Eukaryota</taxon>
        <taxon>Viridiplantae</taxon>
        <taxon>Streptophyta</taxon>
        <taxon>Embryophyta</taxon>
        <taxon>Tracheophyta</taxon>
        <taxon>Spermatophyta</taxon>
        <taxon>Magnoliopsida</taxon>
        <taxon>eudicotyledons</taxon>
        <taxon>Gunneridae</taxon>
        <taxon>Pentapetalae</taxon>
        <taxon>asterids</taxon>
        <taxon>lamiids</taxon>
        <taxon>Solanales</taxon>
        <taxon>Solanaceae</taxon>
        <taxon>Solanoideae</taxon>
        <taxon>Solaneae</taxon>
        <taxon>Solanum</taxon>
        <taxon>Solanum subgen. Lycopersicon</taxon>
    </lineage>
</organism>
<evidence type="ECO:0000313" key="2">
    <source>
        <dbReference type="Proteomes" id="UP000004994"/>
    </source>
</evidence>
<name>K4CD50_SOLLC</name>
<keyword evidence="2" id="KW-1185">Reference proteome</keyword>
<dbReference type="AlphaFoldDB" id="K4CD50"/>
<dbReference type="Gramene" id="Solyc07g023980.1.1">
    <property type="protein sequence ID" value="Solyc07g023980.1.1"/>
    <property type="gene ID" value="Solyc07g023980.1"/>
</dbReference>
<sequence length="274" mass="30597">MVVSNHPSQPSWSANTLDNSIHIEFVGIHVRRFQIDLNDDFSVCALSTIFDYKMVLSSVVDEGPIIKGVPLADPVGYINHATDERVQVLAGRSHVVLECGGVWALEEYMVHVFDFVVAVVSYGSIWRPLWFRTWLAVSVEKNPLLVLLTFHKGTISTLAYRSIVGNQFISNEVVPISFVYSSFHTFLNVLPPILDVFPEHVKDVSNAIGVLVVCFVKNAKVICKEKIMWYIPSGRVAFVDFEGVEICMDLDFSKRGRGRHTLEGASTQGLAKPD</sequence>